<dbReference type="AlphaFoldDB" id="A0A5C0VIX5"/>
<dbReference type="Pfam" id="PF00072">
    <property type="entry name" value="Response_reg"/>
    <property type="match status" value="1"/>
</dbReference>
<organism evidence="4 5">
    <name type="scientific">Pedobacter aquae</name>
    <dbReference type="NCBI Taxonomy" id="2605747"/>
    <lineage>
        <taxon>Bacteria</taxon>
        <taxon>Pseudomonadati</taxon>
        <taxon>Bacteroidota</taxon>
        <taxon>Sphingobacteriia</taxon>
        <taxon>Sphingobacteriales</taxon>
        <taxon>Sphingobacteriaceae</taxon>
        <taxon>Pedobacter</taxon>
    </lineage>
</organism>
<protein>
    <submittedName>
        <fullName evidence="4">Response regulator</fullName>
    </submittedName>
</protein>
<evidence type="ECO:0000256" key="2">
    <source>
        <dbReference type="PROSITE-ProRule" id="PRU00169"/>
    </source>
</evidence>
<feature type="modified residue" description="4-aspartylphosphate" evidence="2">
    <location>
        <position position="54"/>
    </location>
</feature>
<dbReference type="GO" id="GO:0000160">
    <property type="term" value="P:phosphorelay signal transduction system"/>
    <property type="evidence" value="ECO:0007669"/>
    <property type="project" value="InterPro"/>
</dbReference>
<evidence type="ECO:0000256" key="1">
    <source>
        <dbReference type="ARBA" id="ARBA00022553"/>
    </source>
</evidence>
<proteinExistence type="predicted"/>
<evidence type="ECO:0000259" key="3">
    <source>
        <dbReference type="PROSITE" id="PS50110"/>
    </source>
</evidence>
<gene>
    <name evidence="4" type="ORF">FYC62_14055</name>
</gene>
<evidence type="ECO:0000313" key="5">
    <source>
        <dbReference type="Proteomes" id="UP000323653"/>
    </source>
</evidence>
<reference evidence="4 5" key="1">
    <citation type="submission" date="2019-08" db="EMBL/GenBank/DDBJ databases">
        <title>Pedobacter sp. nov., isolated from Han river, South Korea.</title>
        <authorList>
            <person name="Lee D.-H."/>
            <person name="Kim Y.-S."/>
            <person name="Hwang E.-M."/>
            <person name="Le Tran T.C."/>
            <person name="Cha C.-J."/>
        </authorList>
    </citation>
    <scope>NUCLEOTIDE SEQUENCE [LARGE SCALE GENOMIC DNA]</scope>
    <source>
        <strain evidence="4 5">CJ43</strain>
    </source>
</reference>
<dbReference type="PANTHER" id="PTHR44591">
    <property type="entry name" value="STRESS RESPONSE REGULATOR PROTEIN 1"/>
    <property type="match status" value="1"/>
</dbReference>
<accession>A0A5C0VIX5</accession>
<name>A0A5C0VIX5_9SPHI</name>
<dbReference type="PROSITE" id="PS50110">
    <property type="entry name" value="RESPONSE_REGULATORY"/>
    <property type="match status" value="1"/>
</dbReference>
<dbReference type="KEGG" id="pej:FYC62_14055"/>
<dbReference type="InterPro" id="IPR050595">
    <property type="entry name" value="Bact_response_regulator"/>
</dbReference>
<dbReference type="EMBL" id="CP043329">
    <property type="protein sequence ID" value="QEK52655.1"/>
    <property type="molecule type" value="Genomic_DNA"/>
</dbReference>
<dbReference type="PANTHER" id="PTHR44591:SF3">
    <property type="entry name" value="RESPONSE REGULATORY DOMAIN-CONTAINING PROTEIN"/>
    <property type="match status" value="1"/>
</dbReference>
<dbReference type="SUPFAM" id="SSF52172">
    <property type="entry name" value="CheY-like"/>
    <property type="match status" value="1"/>
</dbReference>
<dbReference type="Proteomes" id="UP000323653">
    <property type="component" value="Chromosome"/>
</dbReference>
<dbReference type="Gene3D" id="3.40.50.2300">
    <property type="match status" value="1"/>
</dbReference>
<feature type="domain" description="Response regulatory" evidence="3">
    <location>
        <begin position="5"/>
        <end position="120"/>
    </location>
</feature>
<evidence type="ECO:0000313" key="4">
    <source>
        <dbReference type="EMBL" id="QEK52655.1"/>
    </source>
</evidence>
<keyword evidence="5" id="KW-1185">Reference proteome</keyword>
<dbReference type="RefSeq" id="WP_149075394.1">
    <property type="nucleotide sequence ID" value="NZ_CP043329.1"/>
</dbReference>
<dbReference type="InterPro" id="IPR011006">
    <property type="entry name" value="CheY-like_superfamily"/>
</dbReference>
<sequence>MKKVNIAIIDDNYHLSENLKHLLVINDYHVDVYRTLKRAEVGLKENKPDLIICDLNLPDGDGYDIINTIRANTVFNLTPVIVLTGVLNANVNELFLLGVSKIFFKPTQFSLLKSTIEKLLVKRKEYMFLVSLFR</sequence>
<dbReference type="InterPro" id="IPR001789">
    <property type="entry name" value="Sig_transdc_resp-reg_receiver"/>
</dbReference>
<dbReference type="SMART" id="SM00448">
    <property type="entry name" value="REC"/>
    <property type="match status" value="1"/>
</dbReference>
<keyword evidence="1 2" id="KW-0597">Phosphoprotein</keyword>